<keyword evidence="3" id="KW-1133">Transmembrane helix</keyword>
<evidence type="ECO:0000313" key="4">
    <source>
        <dbReference type="EMBL" id="BBH16116.1"/>
    </source>
</evidence>
<dbReference type="RefSeq" id="WP_125566299.1">
    <property type="nucleotide sequence ID" value="NZ_AP019307.1"/>
</dbReference>
<keyword evidence="3" id="KW-0812">Transmembrane</keyword>
<organism evidence="4 5">
    <name type="scientific">Nocardioides baekrokdamisoli</name>
    <dbReference type="NCBI Taxonomy" id="1804624"/>
    <lineage>
        <taxon>Bacteria</taxon>
        <taxon>Bacillati</taxon>
        <taxon>Actinomycetota</taxon>
        <taxon>Actinomycetes</taxon>
        <taxon>Propionibacteriales</taxon>
        <taxon>Nocardioidaceae</taxon>
        <taxon>Nocardioides</taxon>
    </lineage>
</organism>
<proteinExistence type="predicted"/>
<accession>A0A3G9ICP2</accession>
<dbReference type="InterPro" id="IPR042001">
    <property type="entry name" value="Sortase_F"/>
</dbReference>
<dbReference type="Gene3D" id="2.40.260.10">
    <property type="entry name" value="Sortase"/>
    <property type="match status" value="1"/>
</dbReference>
<dbReference type="Pfam" id="PF04203">
    <property type="entry name" value="Sortase"/>
    <property type="match status" value="1"/>
</dbReference>
<keyword evidence="3" id="KW-0472">Membrane</keyword>
<dbReference type="KEGG" id="nbe:Back2_04030"/>
<reference evidence="4 5" key="1">
    <citation type="submission" date="2018-11" db="EMBL/GenBank/DDBJ databases">
        <title>Complete genome sequence of Nocardioides baekrokdamisoli strain KCTC 39748.</title>
        <authorList>
            <person name="Kang S.W."/>
            <person name="Lee K.C."/>
            <person name="Kim K.K."/>
            <person name="Kim J.S."/>
            <person name="Kim D.S."/>
            <person name="Ko S.H."/>
            <person name="Yang S.H."/>
            <person name="Shin Y.K."/>
            <person name="Lee J.S."/>
        </authorList>
    </citation>
    <scope>NUCLEOTIDE SEQUENCE [LARGE SCALE GENOMIC DNA]</scope>
    <source>
        <strain evidence="4 5">KCTC 39748</strain>
    </source>
</reference>
<feature type="active site" description="Acyl-thioester intermediate" evidence="2">
    <location>
        <position position="176"/>
    </location>
</feature>
<evidence type="ECO:0000313" key="5">
    <source>
        <dbReference type="Proteomes" id="UP000271573"/>
    </source>
</evidence>
<dbReference type="InterPro" id="IPR023365">
    <property type="entry name" value="Sortase_dom-sf"/>
</dbReference>
<keyword evidence="5" id="KW-1185">Reference proteome</keyword>
<evidence type="ECO:0000256" key="1">
    <source>
        <dbReference type="ARBA" id="ARBA00022801"/>
    </source>
</evidence>
<feature type="active site" description="Proton donor/acceptor" evidence="2">
    <location>
        <position position="109"/>
    </location>
</feature>
<feature type="transmembrane region" description="Helical" evidence="3">
    <location>
        <begin position="12"/>
        <end position="34"/>
    </location>
</feature>
<evidence type="ECO:0000256" key="3">
    <source>
        <dbReference type="SAM" id="Phobius"/>
    </source>
</evidence>
<dbReference type="AlphaFoldDB" id="A0A3G9ICP2"/>
<dbReference type="CDD" id="cd05829">
    <property type="entry name" value="Sortase_F"/>
    <property type="match status" value="1"/>
</dbReference>
<evidence type="ECO:0008006" key="6">
    <source>
        <dbReference type="Google" id="ProtNLM"/>
    </source>
</evidence>
<dbReference type="EMBL" id="AP019307">
    <property type="protein sequence ID" value="BBH16116.1"/>
    <property type="molecule type" value="Genomic_DNA"/>
</dbReference>
<dbReference type="GO" id="GO:0016787">
    <property type="term" value="F:hydrolase activity"/>
    <property type="evidence" value="ECO:0007669"/>
    <property type="project" value="UniProtKB-KW"/>
</dbReference>
<sequence length="204" mass="21681">MIAIDAETRRRWLKGAILPAIGILLVLAALPWFFQGKGGDADASAPNPVVTPTAWTIKIASVNVDAPLVGIDATSSLTLDPPRNPQQVGWWKQSATPGAKAGKTVVTGHTVHTGGGQFDHIGNLTKGAEITIISAATTVTYRVVRIQKISKAEVDKDAMNLFGQKNPHNVLELITCSDWTGHSYLTNTFVWATPIRVAPTAPAA</sequence>
<dbReference type="OrthoDB" id="525039at2"/>
<dbReference type="SUPFAM" id="SSF63817">
    <property type="entry name" value="Sortase"/>
    <property type="match status" value="1"/>
</dbReference>
<dbReference type="NCBIfam" id="TIGR01076">
    <property type="entry name" value="sortase_fam"/>
    <property type="match status" value="1"/>
</dbReference>
<protein>
    <recommendedName>
        <fullName evidence="6">Class F sortase</fullName>
    </recommendedName>
</protein>
<keyword evidence="1" id="KW-0378">Hydrolase</keyword>
<gene>
    <name evidence="4" type="ORF">Back2_04030</name>
</gene>
<name>A0A3G9ICP2_9ACTN</name>
<dbReference type="Proteomes" id="UP000271573">
    <property type="component" value="Chromosome"/>
</dbReference>
<evidence type="ECO:0000256" key="2">
    <source>
        <dbReference type="PIRSR" id="PIRSR605754-1"/>
    </source>
</evidence>
<dbReference type="InterPro" id="IPR005754">
    <property type="entry name" value="Sortase"/>
</dbReference>